<evidence type="ECO:0000313" key="1">
    <source>
        <dbReference type="EMBL" id="VAW21197.1"/>
    </source>
</evidence>
<dbReference type="EMBL" id="UOEQ01000329">
    <property type="protein sequence ID" value="VAW21197.1"/>
    <property type="molecule type" value="Genomic_DNA"/>
</dbReference>
<gene>
    <name evidence="1" type="ORF">MNBD_ALPHA11-1133</name>
</gene>
<sequence>MSYDRILAPFKNLLTMLKLIILKEAVCWASWWHLPKI</sequence>
<accession>A0A3B0U6R1</accession>
<dbReference type="AlphaFoldDB" id="A0A3B0U6R1"/>
<reference evidence="1" key="1">
    <citation type="submission" date="2018-06" db="EMBL/GenBank/DDBJ databases">
        <authorList>
            <person name="Zhirakovskaya E."/>
        </authorList>
    </citation>
    <scope>NUCLEOTIDE SEQUENCE</scope>
</reference>
<organism evidence="1">
    <name type="scientific">hydrothermal vent metagenome</name>
    <dbReference type="NCBI Taxonomy" id="652676"/>
    <lineage>
        <taxon>unclassified sequences</taxon>
        <taxon>metagenomes</taxon>
        <taxon>ecological metagenomes</taxon>
    </lineage>
</organism>
<name>A0A3B0U6R1_9ZZZZ</name>
<protein>
    <submittedName>
        <fullName evidence="1">Uncharacterized protein</fullName>
    </submittedName>
</protein>
<proteinExistence type="predicted"/>